<reference evidence="2" key="2">
    <citation type="journal article" date="2021" name="PeerJ">
        <title>Extensive microbial diversity within the chicken gut microbiome revealed by metagenomics and culture.</title>
        <authorList>
            <person name="Gilroy R."/>
            <person name="Ravi A."/>
            <person name="Getino M."/>
            <person name="Pursley I."/>
            <person name="Horton D.L."/>
            <person name="Alikhan N.F."/>
            <person name="Baker D."/>
            <person name="Gharbi K."/>
            <person name="Hall N."/>
            <person name="Watson M."/>
            <person name="Adriaenssens E.M."/>
            <person name="Foster-Nyarko E."/>
            <person name="Jarju S."/>
            <person name="Secka A."/>
            <person name="Antonio M."/>
            <person name="Oren A."/>
            <person name="Chaudhuri R.R."/>
            <person name="La Ragione R."/>
            <person name="Hildebrand F."/>
            <person name="Pallen M.J."/>
        </authorList>
    </citation>
    <scope>NUCLEOTIDE SEQUENCE</scope>
    <source>
        <strain evidence="2">CHK181-108</strain>
    </source>
</reference>
<dbReference type="Proteomes" id="UP000824165">
    <property type="component" value="Unassembled WGS sequence"/>
</dbReference>
<dbReference type="AlphaFoldDB" id="A0A9D1KPF2"/>
<gene>
    <name evidence="2" type="ORF">IAA60_01635</name>
</gene>
<protein>
    <submittedName>
        <fullName evidence="2">DUF3343 domain-containing protein</fullName>
    </submittedName>
</protein>
<dbReference type="Pfam" id="PF11823">
    <property type="entry name" value="Se_S_carrier"/>
    <property type="match status" value="1"/>
</dbReference>
<evidence type="ECO:0000313" key="3">
    <source>
        <dbReference type="Proteomes" id="UP000824165"/>
    </source>
</evidence>
<dbReference type="InterPro" id="IPR021778">
    <property type="entry name" value="Se/S_carrier-like"/>
</dbReference>
<evidence type="ECO:0000259" key="1">
    <source>
        <dbReference type="Pfam" id="PF11823"/>
    </source>
</evidence>
<organism evidence="2 3">
    <name type="scientific">Candidatus Ornithomonoglobus intestinigallinarum</name>
    <dbReference type="NCBI Taxonomy" id="2840894"/>
    <lineage>
        <taxon>Bacteria</taxon>
        <taxon>Bacillati</taxon>
        <taxon>Bacillota</taxon>
        <taxon>Clostridia</taxon>
        <taxon>Candidatus Ornithomonoglobus</taxon>
    </lineage>
</organism>
<feature type="domain" description="Putative Se/S carrier protein-like" evidence="1">
    <location>
        <begin position="5"/>
        <end position="70"/>
    </location>
</feature>
<dbReference type="EMBL" id="DVLU01000013">
    <property type="protein sequence ID" value="HIT84585.1"/>
    <property type="molecule type" value="Genomic_DNA"/>
</dbReference>
<sequence length="84" mass="9061">MYIITGSVTSASRLAREAERVSGYPAYVVHTPSALRHGGCSYSVRCSESFLPSVKKAALETGVTIKGIYSEGSENGERVYRDIS</sequence>
<accession>A0A9D1KPF2</accession>
<reference evidence="2" key="1">
    <citation type="submission" date="2020-10" db="EMBL/GenBank/DDBJ databases">
        <authorList>
            <person name="Gilroy R."/>
        </authorList>
    </citation>
    <scope>NUCLEOTIDE SEQUENCE</scope>
    <source>
        <strain evidence="2">CHK181-108</strain>
    </source>
</reference>
<proteinExistence type="predicted"/>
<name>A0A9D1KPF2_9FIRM</name>
<comment type="caution">
    <text evidence="2">The sequence shown here is derived from an EMBL/GenBank/DDBJ whole genome shotgun (WGS) entry which is preliminary data.</text>
</comment>
<evidence type="ECO:0000313" key="2">
    <source>
        <dbReference type="EMBL" id="HIT84585.1"/>
    </source>
</evidence>